<evidence type="ECO:0000313" key="5">
    <source>
        <dbReference type="Proteomes" id="UP000792457"/>
    </source>
</evidence>
<evidence type="ECO:0000256" key="1">
    <source>
        <dbReference type="ARBA" id="ARBA00007347"/>
    </source>
</evidence>
<reference evidence="4" key="1">
    <citation type="submission" date="2013-04" db="EMBL/GenBank/DDBJ databases">
        <authorList>
            <person name="Qu J."/>
            <person name="Murali S.C."/>
            <person name="Bandaranaike D."/>
            <person name="Bellair M."/>
            <person name="Blankenburg K."/>
            <person name="Chao H."/>
            <person name="Dinh H."/>
            <person name="Doddapaneni H."/>
            <person name="Downs B."/>
            <person name="Dugan-Rocha S."/>
            <person name="Elkadiri S."/>
            <person name="Gnanaolivu R.D."/>
            <person name="Hernandez B."/>
            <person name="Javaid M."/>
            <person name="Jayaseelan J.C."/>
            <person name="Lee S."/>
            <person name="Li M."/>
            <person name="Ming W."/>
            <person name="Munidasa M."/>
            <person name="Muniz J."/>
            <person name="Nguyen L."/>
            <person name="Ongeri F."/>
            <person name="Osuji N."/>
            <person name="Pu L.-L."/>
            <person name="Puazo M."/>
            <person name="Qu C."/>
            <person name="Quiroz J."/>
            <person name="Raj R."/>
            <person name="Weissenberger G."/>
            <person name="Xin Y."/>
            <person name="Zou X."/>
            <person name="Han Y."/>
            <person name="Richards S."/>
            <person name="Worley K."/>
            <person name="Muzny D."/>
            <person name="Gibbs R."/>
        </authorList>
    </citation>
    <scope>NUCLEOTIDE SEQUENCE</scope>
    <source>
        <strain evidence="4">Sampled in the wild</strain>
    </source>
</reference>
<dbReference type="PANTHER" id="PTHR22977">
    <property type="entry name" value="COX ASSEMBLY MITOCHONDRIAL PROTEIN"/>
    <property type="match status" value="1"/>
</dbReference>
<evidence type="ECO:0000256" key="3">
    <source>
        <dbReference type="RuleBase" id="RU364104"/>
    </source>
</evidence>
<dbReference type="Pfam" id="PF08583">
    <property type="entry name" value="Cmc1"/>
    <property type="match status" value="1"/>
</dbReference>
<dbReference type="GO" id="GO:0005739">
    <property type="term" value="C:mitochondrion"/>
    <property type="evidence" value="ECO:0007669"/>
    <property type="project" value="UniProtKB-SubCell"/>
</dbReference>
<comment type="similarity">
    <text evidence="1 3">Belongs to the CMC family.</text>
</comment>
<dbReference type="PANTHER" id="PTHR22977:SF5">
    <property type="entry name" value="COX ASSEMBLY MITOCHONDRIAL PROTEIN HOMOLOG"/>
    <property type="match status" value="1"/>
</dbReference>
<organism evidence="4 5">
    <name type="scientific">Ladona fulva</name>
    <name type="common">Scarce chaser dragonfly</name>
    <name type="synonym">Libellula fulva</name>
    <dbReference type="NCBI Taxonomy" id="123851"/>
    <lineage>
        <taxon>Eukaryota</taxon>
        <taxon>Metazoa</taxon>
        <taxon>Ecdysozoa</taxon>
        <taxon>Arthropoda</taxon>
        <taxon>Hexapoda</taxon>
        <taxon>Insecta</taxon>
        <taxon>Pterygota</taxon>
        <taxon>Palaeoptera</taxon>
        <taxon>Odonata</taxon>
        <taxon>Epiprocta</taxon>
        <taxon>Anisoptera</taxon>
        <taxon>Libelluloidea</taxon>
        <taxon>Libellulidae</taxon>
        <taxon>Ladona</taxon>
    </lineage>
</organism>
<evidence type="ECO:0000256" key="2">
    <source>
        <dbReference type="ARBA" id="ARBA00023157"/>
    </source>
</evidence>
<evidence type="ECO:0000313" key="4">
    <source>
        <dbReference type="EMBL" id="KAG8237291.1"/>
    </source>
</evidence>
<proteinExistence type="inferred from homology"/>
<dbReference type="EMBL" id="KZ309147">
    <property type="protein sequence ID" value="KAG8237291.1"/>
    <property type="molecule type" value="Genomic_DNA"/>
</dbReference>
<dbReference type="Proteomes" id="UP000792457">
    <property type="component" value="Unassembled WGS sequence"/>
</dbReference>
<dbReference type="PROSITE" id="PS51808">
    <property type="entry name" value="CHCH"/>
    <property type="match status" value="1"/>
</dbReference>
<dbReference type="AlphaFoldDB" id="A0A8K0P800"/>
<protein>
    <recommendedName>
        <fullName evidence="3">COX assembly mitochondrial protein</fullName>
    </recommendedName>
</protein>
<comment type="caution">
    <text evidence="4">The sequence shown here is derived from an EMBL/GenBank/DDBJ whole genome shotgun (WGS) entry which is preliminary data.</text>
</comment>
<comment type="subcellular location">
    <subcellularLocation>
        <location evidence="3">Mitochondrion</location>
    </subcellularLocation>
</comment>
<keyword evidence="2" id="KW-1015">Disulfide bond</keyword>
<sequence length="127" mass="15013">MFDYNMESTVLPSKFSAGPHGLGDPDDRSLRKVELEVMVPKLMRDKAKAEKCSQEVKDFTECCRDSNLAMVFKCRQENTRLKDCLSHWYNDEGFRNECTEEYLRERSEYRRTGMLKKHREFIKASKS</sequence>
<name>A0A8K0P800_LADFU</name>
<dbReference type="OrthoDB" id="6224010at2759"/>
<gene>
    <name evidence="4" type="ORF">J437_LFUL016204</name>
</gene>
<keyword evidence="3" id="KW-0496">Mitochondrion</keyword>
<reference evidence="4" key="2">
    <citation type="submission" date="2017-10" db="EMBL/GenBank/DDBJ databases">
        <title>Ladona fulva Genome sequencing and assembly.</title>
        <authorList>
            <person name="Murali S."/>
            <person name="Richards S."/>
            <person name="Bandaranaike D."/>
            <person name="Bellair M."/>
            <person name="Blankenburg K."/>
            <person name="Chao H."/>
            <person name="Dinh H."/>
            <person name="Doddapaneni H."/>
            <person name="Dugan-Rocha S."/>
            <person name="Elkadiri S."/>
            <person name="Gnanaolivu R."/>
            <person name="Hernandez B."/>
            <person name="Skinner E."/>
            <person name="Javaid M."/>
            <person name="Lee S."/>
            <person name="Li M."/>
            <person name="Ming W."/>
            <person name="Munidasa M."/>
            <person name="Muniz J."/>
            <person name="Nguyen L."/>
            <person name="Hughes D."/>
            <person name="Osuji N."/>
            <person name="Pu L.-L."/>
            <person name="Puazo M."/>
            <person name="Qu C."/>
            <person name="Quiroz J."/>
            <person name="Raj R."/>
            <person name="Weissenberger G."/>
            <person name="Xin Y."/>
            <person name="Zou X."/>
            <person name="Han Y."/>
            <person name="Worley K."/>
            <person name="Muzny D."/>
            <person name="Gibbs R."/>
        </authorList>
    </citation>
    <scope>NUCLEOTIDE SEQUENCE</scope>
    <source>
        <strain evidence="4">Sampled in the wild</strain>
    </source>
</reference>
<keyword evidence="5" id="KW-1185">Reference proteome</keyword>
<accession>A0A8K0P800</accession>
<dbReference type="InterPro" id="IPR013892">
    <property type="entry name" value="Cyt_c_biogenesis_Cmc1-like"/>
</dbReference>